<dbReference type="InterPro" id="IPR018060">
    <property type="entry name" value="HTH_AraC"/>
</dbReference>
<dbReference type="RefSeq" id="WP_390259206.1">
    <property type="nucleotide sequence ID" value="NZ_JBHUGH010000002.1"/>
</dbReference>
<protein>
    <submittedName>
        <fullName evidence="5">AraC family transcriptional regulator</fullName>
    </submittedName>
</protein>
<dbReference type="PROSITE" id="PS01124">
    <property type="entry name" value="HTH_ARAC_FAMILY_2"/>
    <property type="match status" value="1"/>
</dbReference>
<dbReference type="PANTHER" id="PTHR46796:SF6">
    <property type="entry name" value="ARAC SUBFAMILY"/>
    <property type="match status" value="1"/>
</dbReference>
<dbReference type="SMART" id="SM00342">
    <property type="entry name" value="HTH_ARAC"/>
    <property type="match status" value="1"/>
</dbReference>
<organism evidence="5 6">
    <name type="scientific">Halodurantibacterium flavum</name>
    <dbReference type="NCBI Taxonomy" id="1382802"/>
    <lineage>
        <taxon>Bacteria</taxon>
        <taxon>Pseudomonadati</taxon>
        <taxon>Pseudomonadota</taxon>
        <taxon>Alphaproteobacteria</taxon>
        <taxon>Rhodobacterales</taxon>
        <taxon>Paracoccaceae</taxon>
        <taxon>Halodurantibacterium</taxon>
    </lineage>
</organism>
<gene>
    <name evidence="5" type="ORF">ACFSGJ_02530</name>
</gene>
<evidence type="ECO:0000256" key="2">
    <source>
        <dbReference type="ARBA" id="ARBA00023125"/>
    </source>
</evidence>
<dbReference type="PRINTS" id="PR00032">
    <property type="entry name" value="HTHARAC"/>
</dbReference>
<evidence type="ECO:0000313" key="5">
    <source>
        <dbReference type="EMBL" id="MFD1911086.1"/>
    </source>
</evidence>
<reference evidence="6" key="1">
    <citation type="journal article" date="2019" name="Int. J. Syst. Evol. Microbiol.">
        <title>The Global Catalogue of Microorganisms (GCM) 10K type strain sequencing project: providing services to taxonomists for standard genome sequencing and annotation.</title>
        <authorList>
            <consortium name="The Broad Institute Genomics Platform"/>
            <consortium name="The Broad Institute Genome Sequencing Center for Infectious Disease"/>
            <person name="Wu L."/>
            <person name="Ma J."/>
        </authorList>
    </citation>
    <scope>NUCLEOTIDE SEQUENCE [LARGE SCALE GENOMIC DNA]</scope>
    <source>
        <strain evidence="6">CGMCC 4.7242</strain>
    </source>
</reference>
<sequence>MMTKIVHFTSSNVAPRNRLSYWNDICSDALEGTTVDSPVEGFRAEMWQLNLGALKLLRPRSDRSVVRRKGAASDGVLMHLQLRSSARFHAATLARRNAVEMKAGDFILSTAESGYSFELGPDHELIVVEVPRAALLSRVPEIEDHLGRPFSIATPGGRVFRDFLFTLWRQTEDELSNGSDSIYSEAITEVFSTLCALALAAGDFRTGPYEQHRGSALRKRCDAYIDAHLDDADLGTQALAREFGVSPRTVQSLFAGAGHTPTTYIQHRRLQRAADRLRAEPRRSITEIAFSLGFNDSAYFSRLFRRQLGLSPSEWRAKN</sequence>
<evidence type="ECO:0000259" key="4">
    <source>
        <dbReference type="PROSITE" id="PS01124"/>
    </source>
</evidence>
<keyword evidence="3" id="KW-0804">Transcription</keyword>
<dbReference type="Proteomes" id="UP001597353">
    <property type="component" value="Unassembled WGS sequence"/>
</dbReference>
<dbReference type="Gene3D" id="1.10.10.60">
    <property type="entry name" value="Homeodomain-like"/>
    <property type="match status" value="1"/>
</dbReference>
<dbReference type="SUPFAM" id="SSF46689">
    <property type="entry name" value="Homeodomain-like"/>
    <property type="match status" value="1"/>
</dbReference>
<evidence type="ECO:0000256" key="3">
    <source>
        <dbReference type="ARBA" id="ARBA00023163"/>
    </source>
</evidence>
<evidence type="ECO:0000313" key="6">
    <source>
        <dbReference type="Proteomes" id="UP001597353"/>
    </source>
</evidence>
<keyword evidence="6" id="KW-1185">Reference proteome</keyword>
<evidence type="ECO:0000256" key="1">
    <source>
        <dbReference type="ARBA" id="ARBA00023015"/>
    </source>
</evidence>
<dbReference type="Pfam" id="PF12833">
    <property type="entry name" value="HTH_18"/>
    <property type="match status" value="1"/>
</dbReference>
<dbReference type="InterPro" id="IPR020449">
    <property type="entry name" value="Tscrpt_reg_AraC-type_HTH"/>
</dbReference>
<dbReference type="PROSITE" id="PS00041">
    <property type="entry name" value="HTH_ARAC_FAMILY_1"/>
    <property type="match status" value="1"/>
</dbReference>
<keyword evidence="2" id="KW-0238">DNA-binding</keyword>
<name>A0ABW4S0F8_9RHOB</name>
<dbReference type="PANTHER" id="PTHR46796">
    <property type="entry name" value="HTH-TYPE TRANSCRIPTIONAL ACTIVATOR RHAS-RELATED"/>
    <property type="match status" value="1"/>
</dbReference>
<dbReference type="Pfam" id="PF14525">
    <property type="entry name" value="AraC_binding_2"/>
    <property type="match status" value="1"/>
</dbReference>
<dbReference type="InterPro" id="IPR050204">
    <property type="entry name" value="AraC_XylS_family_regulators"/>
</dbReference>
<accession>A0ABW4S0F8</accession>
<dbReference type="InterPro" id="IPR009057">
    <property type="entry name" value="Homeodomain-like_sf"/>
</dbReference>
<feature type="domain" description="HTH araC/xylS-type" evidence="4">
    <location>
        <begin position="219"/>
        <end position="318"/>
    </location>
</feature>
<dbReference type="InterPro" id="IPR018062">
    <property type="entry name" value="HTH_AraC-typ_CS"/>
</dbReference>
<proteinExistence type="predicted"/>
<dbReference type="EMBL" id="JBHUGH010000002">
    <property type="protein sequence ID" value="MFD1911086.1"/>
    <property type="molecule type" value="Genomic_DNA"/>
</dbReference>
<comment type="caution">
    <text evidence="5">The sequence shown here is derived from an EMBL/GenBank/DDBJ whole genome shotgun (WGS) entry which is preliminary data.</text>
</comment>
<keyword evidence="1" id="KW-0805">Transcription regulation</keyword>
<dbReference type="InterPro" id="IPR035418">
    <property type="entry name" value="AraC-bd_2"/>
</dbReference>